<dbReference type="RefSeq" id="WP_020634768.1">
    <property type="nucleotide sequence ID" value="NZ_KB913032.1"/>
</dbReference>
<dbReference type="OrthoDB" id="950196at2"/>
<accession>A0A229RSM6</accession>
<dbReference type="EMBL" id="NMQU01000047">
    <property type="protein sequence ID" value="OXM49670.1"/>
    <property type="molecule type" value="Genomic_DNA"/>
</dbReference>
<sequence>MRVQLKVIRKRGKIFLYRLSWRTRDGGSFKIHLIVQDDVDRAHRHPWNFTSFALLGAYKETVDDVTVAHRPLTLIRRRADQRHRVLLYRLFGYPLPCLTVGRYSPKLQPWCEHRALCDFCAPVGECSDKAFWKSRHQQESG</sequence>
<comment type="caution">
    <text evidence="1">The sequence shown here is derived from an EMBL/GenBank/DDBJ whole genome shotgun (WGS) entry which is preliminary data.</text>
</comment>
<reference evidence="1 2" key="1">
    <citation type="submission" date="2017-07" db="EMBL/GenBank/DDBJ databases">
        <title>Amycolatopsis alba DSM 44262 Genome sequencing and assembly.</title>
        <authorList>
            <person name="Kaur N."/>
            <person name="Mayilraj S."/>
        </authorList>
    </citation>
    <scope>NUCLEOTIDE SEQUENCE [LARGE SCALE GENOMIC DNA]</scope>
    <source>
        <strain evidence="1 2">DSM 44262</strain>
    </source>
</reference>
<organism evidence="1 2">
    <name type="scientific">Amycolatopsis alba DSM 44262</name>
    <dbReference type="NCBI Taxonomy" id="1125972"/>
    <lineage>
        <taxon>Bacteria</taxon>
        <taxon>Bacillati</taxon>
        <taxon>Actinomycetota</taxon>
        <taxon>Actinomycetes</taxon>
        <taxon>Pseudonocardiales</taxon>
        <taxon>Pseudonocardiaceae</taxon>
        <taxon>Amycolatopsis</taxon>
    </lineage>
</organism>
<name>A0A229RSM6_AMYAL</name>
<dbReference type="Proteomes" id="UP000215563">
    <property type="component" value="Unassembled WGS sequence"/>
</dbReference>
<proteinExistence type="predicted"/>
<dbReference type="AlphaFoldDB" id="A0A229RSM6"/>
<evidence type="ECO:0000313" key="2">
    <source>
        <dbReference type="Proteomes" id="UP000215563"/>
    </source>
</evidence>
<protein>
    <submittedName>
        <fullName evidence="1">Uncharacterized protein</fullName>
    </submittedName>
</protein>
<evidence type="ECO:0000313" key="1">
    <source>
        <dbReference type="EMBL" id="OXM49670.1"/>
    </source>
</evidence>
<gene>
    <name evidence="1" type="ORF">CFP75_18030</name>
</gene>
<keyword evidence="2" id="KW-1185">Reference proteome</keyword>